<dbReference type="EMBL" id="JBEPSH010000005">
    <property type="protein sequence ID" value="MET4577603.1"/>
    <property type="molecule type" value="Genomic_DNA"/>
</dbReference>
<proteinExistence type="predicted"/>
<protein>
    <submittedName>
        <fullName evidence="2">Uncharacterized protein</fullName>
    </submittedName>
</protein>
<organism evidence="2 3">
    <name type="scientific">Ottowia thiooxydans</name>
    <dbReference type="NCBI Taxonomy" id="219182"/>
    <lineage>
        <taxon>Bacteria</taxon>
        <taxon>Pseudomonadati</taxon>
        <taxon>Pseudomonadota</taxon>
        <taxon>Betaproteobacteria</taxon>
        <taxon>Burkholderiales</taxon>
        <taxon>Comamonadaceae</taxon>
        <taxon>Ottowia</taxon>
    </lineage>
</organism>
<evidence type="ECO:0000256" key="1">
    <source>
        <dbReference type="SAM" id="MobiDB-lite"/>
    </source>
</evidence>
<gene>
    <name evidence="2" type="ORF">ABIE13_002714</name>
</gene>
<feature type="region of interest" description="Disordered" evidence="1">
    <location>
        <begin position="1"/>
        <end position="20"/>
    </location>
</feature>
<accession>A0ABV2QAK5</accession>
<keyword evidence="3" id="KW-1185">Reference proteome</keyword>
<dbReference type="Proteomes" id="UP001549320">
    <property type="component" value="Unassembled WGS sequence"/>
</dbReference>
<comment type="caution">
    <text evidence="2">The sequence shown here is derived from an EMBL/GenBank/DDBJ whole genome shotgun (WGS) entry which is preliminary data.</text>
</comment>
<evidence type="ECO:0000313" key="3">
    <source>
        <dbReference type="Proteomes" id="UP001549320"/>
    </source>
</evidence>
<evidence type="ECO:0000313" key="2">
    <source>
        <dbReference type="EMBL" id="MET4577603.1"/>
    </source>
</evidence>
<sequence length="92" mass="10353">MDSPLSRLRAFPPRGGRLQRPGKASFAQALYGLLRSLSNLLPLPLAGARLGERVGRRLESQCRQFLHRVSQSMEAVEVANSARIFEMRVMKF</sequence>
<name>A0ABV2QAK5_9BURK</name>
<reference evidence="2 3" key="1">
    <citation type="submission" date="2024-06" db="EMBL/GenBank/DDBJ databases">
        <title>Sorghum-associated microbial communities from plants grown in Nebraska, USA.</title>
        <authorList>
            <person name="Schachtman D."/>
        </authorList>
    </citation>
    <scope>NUCLEOTIDE SEQUENCE [LARGE SCALE GENOMIC DNA]</scope>
    <source>
        <strain evidence="2 3">2709</strain>
    </source>
</reference>